<organism evidence="2 3">
    <name type="scientific">Basidiobolus ranarum</name>
    <dbReference type="NCBI Taxonomy" id="34480"/>
    <lineage>
        <taxon>Eukaryota</taxon>
        <taxon>Fungi</taxon>
        <taxon>Fungi incertae sedis</taxon>
        <taxon>Zoopagomycota</taxon>
        <taxon>Entomophthoromycotina</taxon>
        <taxon>Basidiobolomycetes</taxon>
        <taxon>Basidiobolales</taxon>
        <taxon>Basidiobolaceae</taxon>
        <taxon>Basidiobolus</taxon>
    </lineage>
</organism>
<accession>A0ABR2W2X2</accession>
<evidence type="ECO:0000313" key="2">
    <source>
        <dbReference type="EMBL" id="KAK9718093.1"/>
    </source>
</evidence>
<evidence type="ECO:0000256" key="1">
    <source>
        <dbReference type="SAM" id="MobiDB-lite"/>
    </source>
</evidence>
<protein>
    <submittedName>
        <fullName evidence="2">Uncharacterized protein</fullName>
    </submittedName>
</protein>
<proteinExistence type="predicted"/>
<dbReference type="EMBL" id="JASJQH010007111">
    <property type="protein sequence ID" value="KAK9718093.1"/>
    <property type="molecule type" value="Genomic_DNA"/>
</dbReference>
<dbReference type="Proteomes" id="UP001479436">
    <property type="component" value="Unassembled WGS sequence"/>
</dbReference>
<evidence type="ECO:0000313" key="3">
    <source>
        <dbReference type="Proteomes" id="UP001479436"/>
    </source>
</evidence>
<comment type="caution">
    <text evidence="2">The sequence shown here is derived from an EMBL/GenBank/DDBJ whole genome shotgun (WGS) entry which is preliminary data.</text>
</comment>
<feature type="compositionally biased region" description="Polar residues" evidence="1">
    <location>
        <begin position="1"/>
        <end position="15"/>
    </location>
</feature>
<keyword evidence="3" id="KW-1185">Reference proteome</keyword>
<gene>
    <name evidence="2" type="ORF">K7432_005754</name>
</gene>
<reference evidence="2 3" key="1">
    <citation type="submission" date="2023-04" db="EMBL/GenBank/DDBJ databases">
        <title>Genome of Basidiobolus ranarum AG-B5.</title>
        <authorList>
            <person name="Stajich J.E."/>
            <person name="Carter-House D."/>
            <person name="Gryganskyi A."/>
        </authorList>
    </citation>
    <scope>NUCLEOTIDE SEQUENCE [LARGE SCALE GENOMIC DNA]</scope>
    <source>
        <strain evidence="2 3">AG-B5</strain>
    </source>
</reference>
<name>A0ABR2W2X2_9FUNG</name>
<sequence length="100" mass="11621">MRTCTTRKLNGSSRTRNTHKRVKLTSGKRVLKQQDPIRSTVRILKRRPGVRRQFSKRHLFANKTKSKYSTLEEILKKMEVEKQVEKLAKAVANSIKLSDA</sequence>
<feature type="region of interest" description="Disordered" evidence="1">
    <location>
        <begin position="1"/>
        <end position="30"/>
    </location>
</feature>